<sequence length="197" mass="21064">MSAKYKIIFFIIGFGLIVSGLRVTKQLAISNSLAIALLPETSTQKVSKTPLTKETLSNAEYHVSDYGSFKLTNGSYRNQETKLSVSGGKTITLGDLNNDGIKDAVTLLTVNGGGSGIFEYLAVIINEKGSLKNAATEYLGDRVVVQSVSISAGKIKVVMLTQGPGDGLCCPRLKVAQTYILQGNKLKRIGYKKLPST</sequence>
<protein>
    <recommendedName>
        <fullName evidence="3">VCBS repeat-containing protein</fullName>
    </recommendedName>
</protein>
<proteinExistence type="predicted"/>
<dbReference type="RefSeq" id="WP_208339405.1">
    <property type="nucleotide sequence ID" value="NZ_CAWQFN010000531.1"/>
</dbReference>
<name>A0AAP5ICJ1_9CYAN</name>
<reference evidence="2" key="1">
    <citation type="journal article" date="2021" name="Science">
        <title>Hunting the eagle killer: A cyanobacterial neurotoxin causes vacuolar myelinopathy.</title>
        <authorList>
            <person name="Breinlinger S."/>
            <person name="Phillips T.J."/>
            <person name="Haram B.N."/>
            <person name="Mares J."/>
            <person name="Martinez Yerena J.A."/>
            <person name="Hrouzek P."/>
            <person name="Sobotka R."/>
            <person name="Henderson W.M."/>
            <person name="Schmieder P."/>
            <person name="Williams S.M."/>
            <person name="Lauderdale J.D."/>
            <person name="Wilde H.D."/>
            <person name="Gerrin W."/>
            <person name="Kust A."/>
            <person name="Washington J.W."/>
            <person name="Wagner C."/>
            <person name="Geier B."/>
            <person name="Liebeke M."/>
            <person name="Enke H."/>
            <person name="Niedermeyer T.H.J."/>
            <person name="Wilde S.B."/>
        </authorList>
    </citation>
    <scope>NUCLEOTIDE SEQUENCE [LARGE SCALE GENOMIC DNA]</scope>
    <source>
        <strain evidence="2">Thurmond2011</strain>
    </source>
</reference>
<dbReference type="EMBL" id="JAALHA020000019">
    <property type="protein sequence ID" value="MDR9898649.1"/>
    <property type="molecule type" value="Genomic_DNA"/>
</dbReference>
<dbReference type="AlphaFoldDB" id="A0AAP5ICJ1"/>
<evidence type="ECO:0000313" key="1">
    <source>
        <dbReference type="EMBL" id="MDR9898649.1"/>
    </source>
</evidence>
<evidence type="ECO:0008006" key="3">
    <source>
        <dbReference type="Google" id="ProtNLM"/>
    </source>
</evidence>
<organism evidence="1 2">
    <name type="scientific">Aetokthonos hydrillicola Thurmond2011</name>
    <dbReference type="NCBI Taxonomy" id="2712845"/>
    <lineage>
        <taxon>Bacteria</taxon>
        <taxon>Bacillati</taxon>
        <taxon>Cyanobacteriota</taxon>
        <taxon>Cyanophyceae</taxon>
        <taxon>Nostocales</taxon>
        <taxon>Hapalosiphonaceae</taxon>
        <taxon>Aetokthonos</taxon>
    </lineage>
</organism>
<dbReference type="Proteomes" id="UP000667802">
    <property type="component" value="Unassembled WGS sequence"/>
</dbReference>
<keyword evidence="2" id="KW-1185">Reference proteome</keyword>
<gene>
    <name evidence="1" type="ORF">G7B40_029425</name>
</gene>
<accession>A0AAP5ICJ1</accession>
<evidence type="ECO:0000313" key="2">
    <source>
        <dbReference type="Proteomes" id="UP000667802"/>
    </source>
</evidence>
<comment type="caution">
    <text evidence="1">The sequence shown here is derived from an EMBL/GenBank/DDBJ whole genome shotgun (WGS) entry which is preliminary data.</text>
</comment>